<feature type="region of interest" description="Disordered" evidence="1">
    <location>
        <begin position="327"/>
        <end position="353"/>
    </location>
</feature>
<evidence type="ECO:0000313" key="2">
    <source>
        <dbReference type="EMBL" id="KAL2094189.1"/>
    </source>
</evidence>
<dbReference type="Proteomes" id="UP001591681">
    <property type="component" value="Unassembled WGS sequence"/>
</dbReference>
<feature type="compositionally biased region" description="Polar residues" evidence="1">
    <location>
        <begin position="618"/>
        <end position="633"/>
    </location>
</feature>
<organism evidence="2 3">
    <name type="scientific">Coilia grayii</name>
    <name type="common">Gray's grenadier anchovy</name>
    <dbReference type="NCBI Taxonomy" id="363190"/>
    <lineage>
        <taxon>Eukaryota</taxon>
        <taxon>Metazoa</taxon>
        <taxon>Chordata</taxon>
        <taxon>Craniata</taxon>
        <taxon>Vertebrata</taxon>
        <taxon>Euteleostomi</taxon>
        <taxon>Actinopterygii</taxon>
        <taxon>Neopterygii</taxon>
        <taxon>Teleostei</taxon>
        <taxon>Clupei</taxon>
        <taxon>Clupeiformes</taxon>
        <taxon>Clupeoidei</taxon>
        <taxon>Engraulidae</taxon>
        <taxon>Coilinae</taxon>
        <taxon>Coilia</taxon>
    </lineage>
</organism>
<evidence type="ECO:0000256" key="1">
    <source>
        <dbReference type="SAM" id="MobiDB-lite"/>
    </source>
</evidence>
<comment type="caution">
    <text evidence="2">The sequence shown here is derived from an EMBL/GenBank/DDBJ whole genome shotgun (WGS) entry which is preliminary data.</text>
</comment>
<proteinExistence type="predicted"/>
<dbReference type="Gene3D" id="1.20.58.60">
    <property type="match status" value="1"/>
</dbReference>
<protein>
    <submittedName>
        <fullName evidence="2">Uncharacterized protein</fullName>
    </submittedName>
</protein>
<gene>
    <name evidence="2" type="ORF">ACEWY4_008908</name>
</gene>
<dbReference type="EMBL" id="JBHFQA010000008">
    <property type="protein sequence ID" value="KAL2094189.1"/>
    <property type="molecule type" value="Genomic_DNA"/>
</dbReference>
<keyword evidence="3" id="KW-1185">Reference proteome</keyword>
<dbReference type="SUPFAM" id="SSF46966">
    <property type="entry name" value="Spectrin repeat"/>
    <property type="match status" value="2"/>
</dbReference>
<name>A0ABD1K506_9TELE</name>
<reference evidence="2 3" key="1">
    <citation type="submission" date="2024-09" db="EMBL/GenBank/DDBJ databases">
        <title>A chromosome-level genome assembly of Gray's grenadier anchovy, Coilia grayii.</title>
        <authorList>
            <person name="Fu Z."/>
        </authorList>
    </citation>
    <scope>NUCLEOTIDE SEQUENCE [LARGE SCALE GENOMIC DNA]</scope>
    <source>
        <strain evidence="2">G4</strain>
        <tissue evidence="2">Muscle</tissue>
    </source>
</reference>
<dbReference type="SMART" id="SM00150">
    <property type="entry name" value="SPEC"/>
    <property type="match status" value="2"/>
</dbReference>
<dbReference type="CDD" id="cd00176">
    <property type="entry name" value="SPEC"/>
    <property type="match status" value="1"/>
</dbReference>
<evidence type="ECO:0000313" key="3">
    <source>
        <dbReference type="Proteomes" id="UP001591681"/>
    </source>
</evidence>
<feature type="region of interest" description="Disordered" evidence="1">
    <location>
        <begin position="456"/>
        <end position="494"/>
    </location>
</feature>
<feature type="compositionally biased region" description="Low complexity" evidence="1">
    <location>
        <begin position="477"/>
        <end position="487"/>
    </location>
</feature>
<accession>A0ABD1K506</accession>
<feature type="region of interest" description="Disordered" evidence="1">
    <location>
        <begin position="677"/>
        <end position="712"/>
    </location>
</feature>
<dbReference type="AlphaFoldDB" id="A0ABD1K506"/>
<sequence length="712" mass="78643">MPVCCQQCGGGGCGVQGPPGGSVEYWGERVRKPEPWHAEKRQWGRSSGFSDGQLSGQPERQYWGPCRECGGSPNATDPATVEGRALCEELGCMSCLLDALQDTTAWLSLRDEQLAQPWPLGGDVAALQHQKEAHRLLVEEVKSRGPCVLSLVESAQESQSMLDTEEAFNNQEGDPEWSGASRVWQQAAVVEALWGQVMEQCSVRERHLEATLILMEDLQAAMGSVALELGEALGVQQAWEPLGELLVDALQDHIDAIQLFEEELVPVGEGVRRVKELAQQLSVSGVQLSLPNTQLLQQLSHQWTTLQMRKRSTALQKYVGNSMRGMACSSKPTPLANQEPDKKSSQILKTQPSTRLLTVPARKPATKSSTRARFPKAVAPANRPAQVSKPADKKACMSKTADIRQPSCVKKTGLTSPRLLVKESTLQDGRTHLKGPRRSSLTKRQASVCSDLSGAVTKPSLKRTPGTTGQYGTAVKTQSSQSSLTTQPPWRMGTGCSRDAPAVCTSDVLRPPLKPCLSYRYGQQPASQRWLKMRGSQGRPVHQHDLREPRSVAPGYHTEGMWEESPESSSYQNRLIPISPEPAAVNHIQREESAHSDTPIFFLSNRAESRRSVRQQNNLFPLQDPTQAPQTATPIEDPDVVDLSHWCSLNLPNFPYAQIHLKMPTGCCCPALCEGEENNRRQVSSSESSSEYEYESEYESQYEYDYESESRF</sequence>
<dbReference type="InterPro" id="IPR018159">
    <property type="entry name" value="Spectrin/alpha-actinin"/>
</dbReference>
<feature type="region of interest" description="Disordered" evidence="1">
    <location>
        <begin position="618"/>
        <end position="637"/>
    </location>
</feature>
<feature type="compositionally biased region" description="Acidic residues" evidence="1">
    <location>
        <begin position="690"/>
        <end position="712"/>
    </location>
</feature>